<protein>
    <submittedName>
        <fullName evidence="1">Uncharacterized protein</fullName>
    </submittedName>
</protein>
<organism evidence="1 2">
    <name type="scientific">Cardamine amara subsp. amara</name>
    <dbReference type="NCBI Taxonomy" id="228776"/>
    <lineage>
        <taxon>Eukaryota</taxon>
        <taxon>Viridiplantae</taxon>
        <taxon>Streptophyta</taxon>
        <taxon>Embryophyta</taxon>
        <taxon>Tracheophyta</taxon>
        <taxon>Spermatophyta</taxon>
        <taxon>Magnoliopsida</taxon>
        <taxon>eudicotyledons</taxon>
        <taxon>Gunneridae</taxon>
        <taxon>Pentapetalae</taxon>
        <taxon>rosids</taxon>
        <taxon>malvids</taxon>
        <taxon>Brassicales</taxon>
        <taxon>Brassicaceae</taxon>
        <taxon>Cardamineae</taxon>
        <taxon>Cardamine</taxon>
    </lineage>
</organism>
<name>A0ABD0ZK51_CARAN</name>
<evidence type="ECO:0000313" key="1">
    <source>
        <dbReference type="EMBL" id="KAL1194888.1"/>
    </source>
</evidence>
<dbReference type="EMBL" id="JBANAX010000741">
    <property type="protein sequence ID" value="KAL1194888.1"/>
    <property type="molecule type" value="Genomic_DNA"/>
</dbReference>
<reference evidence="1 2" key="1">
    <citation type="submission" date="2024-04" db="EMBL/GenBank/DDBJ databases">
        <title>Genome assembly C_amara_ONT_v2.</title>
        <authorList>
            <person name="Yant L."/>
            <person name="Moore C."/>
            <person name="Slenker M."/>
        </authorList>
    </citation>
    <scope>NUCLEOTIDE SEQUENCE [LARGE SCALE GENOMIC DNA]</scope>
    <source>
        <tissue evidence="1">Leaf</tissue>
    </source>
</reference>
<dbReference type="Proteomes" id="UP001558713">
    <property type="component" value="Unassembled WGS sequence"/>
</dbReference>
<sequence>MIRVFIDKNRVDVNAEDYGRSYRGSSDSEDKKKIQALHDKIDRLILSQQKQIHYVSEEEQSQVHVGESDQLEEISYIQNQEGYNKGFVNYKANPNFSYRSTNVADISWILRFLAMIYV</sequence>
<accession>A0ABD0ZK51</accession>
<keyword evidence="2" id="KW-1185">Reference proteome</keyword>
<evidence type="ECO:0000313" key="2">
    <source>
        <dbReference type="Proteomes" id="UP001558713"/>
    </source>
</evidence>
<dbReference type="AlphaFoldDB" id="A0ABD0ZK51"/>
<comment type="caution">
    <text evidence="1">The sequence shown here is derived from an EMBL/GenBank/DDBJ whole genome shotgun (WGS) entry which is preliminary data.</text>
</comment>
<proteinExistence type="predicted"/>
<gene>
    <name evidence="1" type="ORF">V5N11_020012</name>
</gene>